<dbReference type="PANTHER" id="PTHR22911">
    <property type="entry name" value="ACYL-MALONYL CONDENSING ENZYME-RELATED"/>
    <property type="match status" value="1"/>
</dbReference>
<feature type="transmembrane region" description="Helical" evidence="1">
    <location>
        <begin position="101"/>
        <end position="122"/>
    </location>
</feature>
<organism evidence="3 4">
    <name type="scientific">Candidatus Thalassarchaeum betae</name>
    <dbReference type="NCBI Taxonomy" id="2599289"/>
    <lineage>
        <taxon>Archaea</taxon>
        <taxon>Methanobacteriati</taxon>
        <taxon>Thermoplasmatota</taxon>
        <taxon>Candidatus Poseidoniia</taxon>
        <taxon>Candidatus Poseidoniales</taxon>
        <taxon>Candidatus Thalassarchaeaceae</taxon>
        <taxon>Candidatus Thalassarchaeum</taxon>
    </lineage>
</organism>
<evidence type="ECO:0000259" key="2">
    <source>
        <dbReference type="Pfam" id="PF00892"/>
    </source>
</evidence>
<feature type="transmembrane region" description="Helical" evidence="1">
    <location>
        <begin position="75"/>
        <end position="95"/>
    </location>
</feature>
<feature type="transmembrane region" description="Helical" evidence="1">
    <location>
        <begin position="187"/>
        <end position="209"/>
    </location>
</feature>
<keyword evidence="1" id="KW-0812">Transmembrane</keyword>
<accession>A0A2V3HRY1</accession>
<comment type="caution">
    <text evidence="3">The sequence shown here is derived from an EMBL/GenBank/DDBJ whole genome shotgun (WGS) entry which is preliminary data.</text>
</comment>
<dbReference type="Pfam" id="PF00892">
    <property type="entry name" value="EamA"/>
    <property type="match status" value="2"/>
</dbReference>
<feature type="transmembrane region" description="Helical" evidence="1">
    <location>
        <begin position="286"/>
        <end position="306"/>
    </location>
</feature>
<feature type="transmembrane region" description="Helical" evidence="1">
    <location>
        <begin position="12"/>
        <end position="33"/>
    </location>
</feature>
<dbReference type="SUPFAM" id="SSF103481">
    <property type="entry name" value="Multidrug resistance efflux transporter EmrE"/>
    <property type="match status" value="2"/>
</dbReference>
<gene>
    <name evidence="3" type="ORF">CXX69_01965</name>
</gene>
<dbReference type="PANTHER" id="PTHR22911:SF76">
    <property type="entry name" value="EAMA DOMAIN-CONTAINING PROTEIN"/>
    <property type="match status" value="1"/>
</dbReference>
<feature type="transmembrane region" description="Helical" evidence="1">
    <location>
        <begin position="129"/>
        <end position="148"/>
    </location>
</feature>
<evidence type="ECO:0000313" key="3">
    <source>
        <dbReference type="EMBL" id="PXF21894.1"/>
    </source>
</evidence>
<proteinExistence type="predicted"/>
<name>A0A2V3HRY1_9ARCH</name>
<evidence type="ECO:0000313" key="4">
    <source>
        <dbReference type="Proteomes" id="UP000248161"/>
    </source>
</evidence>
<sequence length="319" mass="33881">MAESGDSATPFGAWVLLGVALLAVSSAGAVLQAMGEVPPVLRASWRMQGTALVLLPGFIYQFSKMDRSALRSRDWLLMLASSIFLAIHFGSWVWSLDHTSLIHSLLFVSSHPLVLVLIMPLIGAAVRRGHVVGALVGFTGAMLSLGDAKPGGEVTLMGDVAAFLGALTVVGYLLAGRHLRSERQVPIFVYAFPVTFAAAIWLALAAISQEGASMGEIVPELSVLGWTDALWLPWIAYLSFGPGLCGHTGINTVLRWITPITVSIILLLEPVIGGLIGWLWTGEATLGMWTVLGGPLMLAGAIMVTLEEGRDEPTQDTVS</sequence>
<dbReference type="InterPro" id="IPR037185">
    <property type="entry name" value="EmrE-like"/>
</dbReference>
<keyword evidence="1" id="KW-1133">Transmembrane helix</keyword>
<dbReference type="Proteomes" id="UP000248161">
    <property type="component" value="Unassembled WGS sequence"/>
</dbReference>
<reference evidence="3 4" key="1">
    <citation type="journal article" date="2015" name="Nat. Commun.">
        <title>Genomic and transcriptomic evidence for scavenging of diverse organic compounds by widespread deep-sea archaea.</title>
        <authorList>
            <person name="Li M."/>
            <person name="Baker B.J."/>
            <person name="Anantharaman K."/>
            <person name="Jain S."/>
            <person name="Breier J.A."/>
            <person name="Dick G.J."/>
        </authorList>
    </citation>
    <scope>NUCLEOTIDE SEQUENCE [LARGE SCALE GENOMIC DNA]</scope>
    <source>
        <strain evidence="3">Cayman_51_deep</strain>
    </source>
</reference>
<dbReference type="EMBL" id="PSPG01000004">
    <property type="protein sequence ID" value="PXF21894.1"/>
    <property type="molecule type" value="Genomic_DNA"/>
</dbReference>
<protein>
    <recommendedName>
        <fullName evidence="2">EamA domain-containing protein</fullName>
    </recommendedName>
</protein>
<feature type="domain" description="EamA" evidence="2">
    <location>
        <begin position="157"/>
        <end position="305"/>
    </location>
</feature>
<dbReference type="AlphaFoldDB" id="A0A2V3HRY1"/>
<feature type="transmembrane region" description="Helical" evidence="1">
    <location>
        <begin position="229"/>
        <end position="250"/>
    </location>
</feature>
<feature type="domain" description="EamA" evidence="2">
    <location>
        <begin position="12"/>
        <end position="145"/>
    </location>
</feature>
<feature type="transmembrane region" description="Helical" evidence="1">
    <location>
        <begin position="154"/>
        <end position="175"/>
    </location>
</feature>
<dbReference type="InterPro" id="IPR000620">
    <property type="entry name" value="EamA_dom"/>
</dbReference>
<feature type="transmembrane region" description="Helical" evidence="1">
    <location>
        <begin position="45"/>
        <end position="63"/>
    </location>
</feature>
<feature type="transmembrane region" description="Helical" evidence="1">
    <location>
        <begin position="257"/>
        <end position="280"/>
    </location>
</feature>
<dbReference type="GO" id="GO:0016020">
    <property type="term" value="C:membrane"/>
    <property type="evidence" value="ECO:0007669"/>
    <property type="project" value="InterPro"/>
</dbReference>
<keyword evidence="1" id="KW-0472">Membrane</keyword>
<evidence type="ECO:0000256" key="1">
    <source>
        <dbReference type="SAM" id="Phobius"/>
    </source>
</evidence>